<feature type="non-terminal residue" evidence="1">
    <location>
        <position position="1"/>
    </location>
</feature>
<dbReference type="AlphaFoldDB" id="A0A699Q7X0"/>
<comment type="caution">
    <text evidence="1">The sequence shown here is derived from an EMBL/GenBank/DDBJ whole genome shotgun (WGS) entry which is preliminary data.</text>
</comment>
<organism evidence="1">
    <name type="scientific">Tanacetum cinerariifolium</name>
    <name type="common">Dalmatian daisy</name>
    <name type="synonym">Chrysanthemum cinerariifolium</name>
    <dbReference type="NCBI Taxonomy" id="118510"/>
    <lineage>
        <taxon>Eukaryota</taxon>
        <taxon>Viridiplantae</taxon>
        <taxon>Streptophyta</taxon>
        <taxon>Embryophyta</taxon>
        <taxon>Tracheophyta</taxon>
        <taxon>Spermatophyta</taxon>
        <taxon>Magnoliopsida</taxon>
        <taxon>eudicotyledons</taxon>
        <taxon>Gunneridae</taxon>
        <taxon>Pentapetalae</taxon>
        <taxon>asterids</taxon>
        <taxon>campanulids</taxon>
        <taxon>Asterales</taxon>
        <taxon>Asteraceae</taxon>
        <taxon>Asteroideae</taxon>
        <taxon>Anthemideae</taxon>
        <taxon>Anthemidinae</taxon>
        <taxon>Tanacetum</taxon>
    </lineage>
</organism>
<reference evidence="1" key="1">
    <citation type="journal article" date="2019" name="Sci. Rep.">
        <title>Draft genome of Tanacetum cinerariifolium, the natural source of mosquito coil.</title>
        <authorList>
            <person name="Yamashiro T."/>
            <person name="Shiraishi A."/>
            <person name="Satake H."/>
            <person name="Nakayama K."/>
        </authorList>
    </citation>
    <scope>NUCLEOTIDE SEQUENCE</scope>
</reference>
<evidence type="ECO:0000313" key="1">
    <source>
        <dbReference type="EMBL" id="GFC60722.1"/>
    </source>
</evidence>
<protein>
    <submittedName>
        <fullName evidence="1">Uncharacterized protein</fullName>
    </submittedName>
</protein>
<gene>
    <name evidence="1" type="ORF">Tci_832692</name>
</gene>
<name>A0A699Q7X0_TANCI</name>
<proteinExistence type="predicted"/>
<sequence length="58" mass="6358">LDKEDTSKQGRIDEIDADEDIALVSTHDDVSTQDNIVQGEGIEDVDDEELVKVVTTAK</sequence>
<feature type="non-terminal residue" evidence="1">
    <location>
        <position position="58"/>
    </location>
</feature>
<accession>A0A699Q7X0</accession>
<dbReference type="EMBL" id="BKCJ010986600">
    <property type="protein sequence ID" value="GFC60722.1"/>
    <property type="molecule type" value="Genomic_DNA"/>
</dbReference>